<dbReference type="EMBL" id="DVNO01000031">
    <property type="protein sequence ID" value="HIU65704.1"/>
    <property type="molecule type" value="Genomic_DNA"/>
</dbReference>
<dbReference type="CDD" id="cd06259">
    <property type="entry name" value="YdcF-like"/>
    <property type="match status" value="1"/>
</dbReference>
<evidence type="ECO:0000313" key="3">
    <source>
        <dbReference type="Proteomes" id="UP000824142"/>
    </source>
</evidence>
<gene>
    <name evidence="2" type="ORF">IAC63_03645</name>
</gene>
<reference evidence="2" key="1">
    <citation type="submission" date="2020-10" db="EMBL/GenBank/DDBJ databases">
        <authorList>
            <person name="Gilroy R."/>
        </authorList>
    </citation>
    <scope>NUCLEOTIDE SEQUENCE</scope>
    <source>
        <strain evidence="2">CHK136-897</strain>
    </source>
</reference>
<accession>A0A9D1SMA9</accession>
<dbReference type="AlphaFoldDB" id="A0A9D1SMA9"/>
<dbReference type="InterPro" id="IPR003848">
    <property type="entry name" value="DUF218"/>
</dbReference>
<dbReference type="Pfam" id="PF02698">
    <property type="entry name" value="DUF218"/>
    <property type="match status" value="1"/>
</dbReference>
<dbReference type="InterPro" id="IPR014729">
    <property type="entry name" value="Rossmann-like_a/b/a_fold"/>
</dbReference>
<comment type="caution">
    <text evidence="2">The sequence shown here is derived from an EMBL/GenBank/DDBJ whole genome shotgun (WGS) entry which is preliminary data.</text>
</comment>
<feature type="domain" description="DUF218" evidence="1">
    <location>
        <begin position="74"/>
        <end position="156"/>
    </location>
</feature>
<evidence type="ECO:0000313" key="2">
    <source>
        <dbReference type="EMBL" id="HIU65704.1"/>
    </source>
</evidence>
<name>A0A9D1SMA9_9PROT</name>
<evidence type="ECO:0000259" key="1">
    <source>
        <dbReference type="Pfam" id="PF02698"/>
    </source>
</evidence>
<sequence length="169" mass="19167">MRLLTPSLLIVTCFVIGGMVFKSMAPRRCATILPDDTIFVLTGDMRRIPFAMRQLRKYPGVDLYIIGAGANGSFEMARRVTIESDSKSTYQNALAIKEISERAGLDRLVIITTEDHMNRAKYLIEKELPHSEIVACPVPLTDMPVTKRLERWLIEYIKYIVTLFGIKEG</sequence>
<dbReference type="Proteomes" id="UP000824142">
    <property type="component" value="Unassembled WGS sequence"/>
</dbReference>
<proteinExistence type="predicted"/>
<protein>
    <submittedName>
        <fullName evidence="2">YdcF family protein</fullName>
    </submittedName>
</protein>
<organism evidence="2 3">
    <name type="scientific">Candidatus Enterousia avicola</name>
    <dbReference type="NCBI Taxonomy" id="2840787"/>
    <lineage>
        <taxon>Bacteria</taxon>
        <taxon>Pseudomonadati</taxon>
        <taxon>Pseudomonadota</taxon>
        <taxon>Alphaproteobacteria</taxon>
        <taxon>Candidatus Enterousia</taxon>
    </lineage>
</organism>
<reference evidence="2" key="2">
    <citation type="journal article" date="2021" name="PeerJ">
        <title>Extensive microbial diversity within the chicken gut microbiome revealed by metagenomics and culture.</title>
        <authorList>
            <person name="Gilroy R."/>
            <person name="Ravi A."/>
            <person name="Getino M."/>
            <person name="Pursley I."/>
            <person name="Horton D.L."/>
            <person name="Alikhan N.F."/>
            <person name="Baker D."/>
            <person name="Gharbi K."/>
            <person name="Hall N."/>
            <person name="Watson M."/>
            <person name="Adriaenssens E.M."/>
            <person name="Foster-Nyarko E."/>
            <person name="Jarju S."/>
            <person name="Secka A."/>
            <person name="Antonio M."/>
            <person name="Oren A."/>
            <person name="Chaudhuri R.R."/>
            <person name="La Ragione R."/>
            <person name="Hildebrand F."/>
            <person name="Pallen M.J."/>
        </authorList>
    </citation>
    <scope>NUCLEOTIDE SEQUENCE</scope>
    <source>
        <strain evidence="2">CHK136-897</strain>
    </source>
</reference>
<dbReference type="Gene3D" id="3.40.50.620">
    <property type="entry name" value="HUPs"/>
    <property type="match status" value="1"/>
</dbReference>